<proteinExistence type="predicted"/>
<dbReference type="PROSITE" id="PS51470">
    <property type="entry name" value="FG_GAP"/>
    <property type="match status" value="1"/>
</dbReference>
<feature type="repeat" description="FG-GAP" evidence="5">
    <location>
        <begin position="2406"/>
        <end position="2457"/>
    </location>
</feature>
<evidence type="ECO:0000256" key="4">
    <source>
        <dbReference type="ARBA" id="ARBA00023180"/>
    </source>
</evidence>
<keyword evidence="3" id="KW-0106">Calcium</keyword>
<dbReference type="Pfam" id="PF03160">
    <property type="entry name" value="Calx-beta"/>
    <property type="match status" value="2"/>
</dbReference>
<dbReference type="EMBL" id="JALLPJ020001319">
    <property type="protein sequence ID" value="KAL3770012.1"/>
    <property type="molecule type" value="Genomic_DNA"/>
</dbReference>
<dbReference type="Gene3D" id="2.130.10.130">
    <property type="entry name" value="Integrin alpha, N-terminal"/>
    <property type="match status" value="1"/>
</dbReference>
<dbReference type="InterPro" id="IPR028994">
    <property type="entry name" value="Integrin_alpha_N"/>
</dbReference>
<reference evidence="9 10" key="1">
    <citation type="submission" date="2024-10" db="EMBL/GenBank/DDBJ databases">
        <title>Updated reference genomes for cyclostephanoid diatoms.</title>
        <authorList>
            <person name="Roberts W.R."/>
            <person name="Alverson A.J."/>
        </authorList>
    </citation>
    <scope>NUCLEOTIDE SEQUENCE [LARGE SCALE GENOMIC DNA]</scope>
    <source>
        <strain evidence="9 10">AJA010-31</strain>
    </source>
</reference>
<organism evidence="9 10">
    <name type="scientific">Cyclotella atomus</name>
    <dbReference type="NCBI Taxonomy" id="382360"/>
    <lineage>
        <taxon>Eukaryota</taxon>
        <taxon>Sar</taxon>
        <taxon>Stramenopiles</taxon>
        <taxon>Ochrophyta</taxon>
        <taxon>Bacillariophyta</taxon>
        <taxon>Coscinodiscophyceae</taxon>
        <taxon>Thalassiosirophycidae</taxon>
        <taxon>Stephanodiscales</taxon>
        <taxon>Stephanodiscaceae</taxon>
        <taxon>Cyclotella</taxon>
    </lineage>
</organism>
<evidence type="ECO:0000259" key="8">
    <source>
        <dbReference type="Pfam" id="PF03160"/>
    </source>
</evidence>
<keyword evidence="7" id="KW-0812">Transmembrane</keyword>
<keyword evidence="7" id="KW-1133">Transmembrane helix</keyword>
<keyword evidence="2" id="KW-0677">Repeat</keyword>
<evidence type="ECO:0000313" key="10">
    <source>
        <dbReference type="Proteomes" id="UP001530400"/>
    </source>
</evidence>
<feature type="domain" description="Calx-beta" evidence="8">
    <location>
        <begin position="2858"/>
        <end position="2901"/>
    </location>
</feature>
<dbReference type="SMART" id="SM00191">
    <property type="entry name" value="Int_alpha"/>
    <property type="match status" value="3"/>
</dbReference>
<dbReference type="InterPro" id="IPR013517">
    <property type="entry name" value="FG-GAP"/>
</dbReference>
<evidence type="ECO:0000256" key="6">
    <source>
        <dbReference type="SAM" id="MobiDB-lite"/>
    </source>
</evidence>
<protein>
    <recommendedName>
        <fullName evidence="8">Calx-beta domain-containing protein</fullName>
    </recommendedName>
</protein>
<dbReference type="PANTHER" id="PTHR36220:SF1">
    <property type="entry name" value="GAMMA TUBULIN COMPLEX COMPONENT C-TERMINAL DOMAIN-CONTAINING PROTEIN"/>
    <property type="match status" value="1"/>
</dbReference>
<evidence type="ECO:0000256" key="1">
    <source>
        <dbReference type="ARBA" id="ARBA00022729"/>
    </source>
</evidence>
<keyword evidence="4" id="KW-0325">Glycoprotein</keyword>
<dbReference type="Pfam" id="PF14312">
    <property type="entry name" value="FG-GAP_2"/>
    <property type="match status" value="5"/>
</dbReference>
<sequence length="3938" mass="428547">MCWHHGSKNAMLNRAVASTIPSILLAFSLFVGRCCGWNIALEITAQVDGAFGGSPFQTQPVVAVKNLVGELQTTFEGRMAVRLSSNNAMLRKEDEIGDISTDIIYGVATFSGLSIDAANEGYQLQFTLYDEDDLVMGTVIGAAFVVEVGNPFALEVITHPESAYGGGAFGIQPVLAVKDRGGNIVSSVNEGTVTVSLLHQSSSTALRCDGQQGCFTAAINDGLASFRGLYINEADTYSLHFVTDLTLDGSSEVVSNTFSVGDGPAASIVLVQDASDGAVFGGNAFTVQPRVEVHDEGGNVLRLDSRSAIQVSIYSNPSGGVISSIQGTIATLDRGVAQFRGLSIDKAGEDYRLMYSFLKYEEDRLVGTSVSKILGEPFDVSVGQPHKLSVLRTASKGWAGNQPFSVQPKVGLVDAGGNVIVGDSAAIVAAEVTPSIPLSSYIIVDTRNDAIPSIERVSFGPSIISDHRVLYGPGDVIDITVEFSQEVALFRNSNETTPPTLALNVINGGSVDAVLAELWTAPIEGVASNTLQFKYTVRNGDSQIDLNYKSVDALQPNGYMIKDAFGRSADLTLPSLDSELSLSGSKSIGVSDNSPSIVSIDVDFPAGEHEIGAGDVVELIVSFDREVVVNGYPELPIQVDSTVVAIDTSTSGTIRDGSNFVVTYKGEESEPIPWNASALEVKRVVEAMDNVMGDVCVSRDVSPTASSAGGFRWTIRLESIDDNIFELGVDGAGMQFSDEGDLQMQIHTTNRVRDAWSIADGDVGMCTVRTATYFKGSGSQSLHFRFQVINGDYSEGLNLVDGTNLLLSGSDSISLLVNEPNQSPVNADCRIDGLSLSSDHRIAIDTVRPKVTSVIPQPATTPNGLYTVGDALYFEVTFDKPVQVEIGLEMKLNAGNDAVARYFEVSGSNTLLLEYLVQEGDSTAQLDFESLVAENTEGGRGAEAGYVRRQSILPSTDADLNLHHLDHFSKQFSIGIDGSKPIMTGVSIHERDAGRLLARKDELTIAVQFNAPVEVDTSAPPLLGLLVGTNKRWAEYSSGSGSSTLLFVYSVLVGDAATPGDLKYTRICRREDCRNLEGLILRLSSTPVLDADLEQGFSSQGTIIAPNPDDGVTIDTSLSVATTVDSVAVALDAGIYSAGTVVDIQVKFTDDVFVSGLPAISLNTVSKAIYSAGHGTNTLHFRFITTVNDVASQLDWTLYSSTNSAIICSVDCSIVNGNQVEVDTSFDGVQPLSATIVFDPSPATILSVGSSKDASPYCHPQCSYTVGEEIMISVVFDRQVAVLGTEIFLPLDIGDDSEEGKAVFDPFQSSESELVFVYTVRHGHSSNGANLNYICELNECSIELKRGASIKGASSEPTVDADLRLPIPTLGISQDEYNPIIIDTRGQPQVMEVSTTSADRKYSPGDVIEIAVVFSEHVVVRGEPFLALNVGSNDGVATYHSGSGSDILLFQYRVGVNDWTLDLDYIDAHSLFVGMDGVHIGSIKQASTSPTIDALLDLPSPSTAGSLSHSADLIIDNRRPHISSISATANDCSPCNTGKVVLVQVQFSRSVTVNGTPSLKLETGVVDRFAVYESQLDDRTLEFKYTVKLGDSTQKLDYWSDDELLPSSIESFQLNGGWIRSSSENPVLDADLHLNPVGGYLDGKKSWQVNEGVVIYRDLKIGKRGKDYKIRYSSSIPGAVLETEEDIEVGISIEYEVQGDLNNRDPDDSYGRAVTIHEDVVVVGSPGKRIPVHEVQVLTVHSESSIVEHEVQIITTSVNKQEAIISVHEFSTCADPGETISGSFTLAFQEQGSYAFASHVIKLDSDATAEKLETTLESELALRGLVSTSRTANYGCESLNSWTWSVTFLDSSYRNGVFETNGDDLLGLGSHVTSASITRAVDMLSGEFTILNPSNMKESRPIPYNASASFLKTAIENDLSIAIKSVQVENIDPDQTKPELGRRWIIFFSHHFSSSGLDVDIPQLQVSGDGLNGSGAVVWTHTTFEGRGPLSGSFALSFRGCEFSQLISHDSTDEELQEALQSLESINEVRVSGRREFKDRAGKSGVTWTITFLSTNKLTEYGWLPDPDGASSRGNLPTLEVASSLIGWKAGYEVRSETGRGQEDTQAQWMQQQMGDDGLNSGSVDVFHRTGETWTKEATLFASDHDSNDLFGHSLSLTENFLLVGAPHKQVNGLPERQTLTCSGPASDGFFTIGFRGFESSPIPHDATMDVMETAIIGTYGDTSQIHPLPRIILLTDEWDGSSTGFCSESETSVHITFLTPDGGGISTVEHLSGDIEAIQITSTNLTGASLSVSEARAGTKAPMGLDTNTNHATGKQSGSAYLYKRNIDCITCTPYWIEEAKFTPLGGLDDATDAALFGWSSKFIPASETRRALAIIGSPGFDQDSGKVYVFEQVDDDWLIMDTLTDRNWNHNAVKGSRFGSSLDADADNILVGSPGYSSGRGAVYVFQRSEDGHFLASHAIYAPDDTEGDQLGHAISLSNNKAAICAPYKVVSAIHIKSPQSIAQNAGACYVFYRSNPASSFQIEQQLTPSNLLAGDRFGWDVSMDRNRILVGQMEDFTDKLTPPRPIQVIKTYCEAPPCHDPDLSLLRLRLMIDDSIVWTPYLAANSSANRLRDVIENTLSSGEVSVSRSLLPDDNGGHSWTVTFDSYKTFFRTDSEMQVFECETSSKSSLSCSVVVANAAPQTIRSKAHLFDFDESLGAWTEQAFLFPSTPQRQDLFGAAVSIGRDFAVVGAPNRDSMNINSGAAFMFDTSFMDLKFVGSPYIVNEGDSLTIEVTRDSSSNQLVSLRSFDKNAQEELQQYINDLYSLRTLELYPYSKTSIDILTSATALGRNQYYGSEEKRSLFVAGQYDFLGISDYELLSYEGQFKSHERSKSIPLKTNDDHILEKNENVTIQFNLRGMFASQLGRLHTSASIIDDGDGIGYYQVITESIQHEESFRLGSAIDFDESSRMTVICSEKASDIDANDDRLDNVGSAHIFRNEANGSWVHVQTLLPPENDVRPDMLFCHSVAINTPYGRADTTVLVGSPGISVSYIYTFDTNTISWALQAKLSVSEATLPEHRYGESVALYGDMAFVGAPELETVYAFRRLFVEGQGFANWELYSQLRADYDFDVYGQDFTIHHLHRQSFGLALAADRRSLLIGAPYADYGNRGNINSRETFNTNGIHNQGLGKGKVYAFYSQPHVHLIKLTSDEIIKSGSFRLMLSNYQGIEEEFSELISHNASVEDVKASLEAMKNVGEVKVEMKKSFNDNIYEISWRITFLSSFEDAHPLLVPHWSDTGCADCVQFGVSVLSTIRPYLTATLIHTHQPFVREAELQPRDVTSTDLFGSSMDIDGPQALLGSKRSSAKTRTTWDFETGDLIGWSVTGDAFRYQPTYGDNSKHRSVYESLDGHSTGKPQSSQLVGRYCIGTFEKRPGDKEESYQKPSDLYPTGSFQGDEPQGTMTSDPFIILGETISFMIGGGCNHLTVYVELLVDGFSALRATGRCHERMERVYFDVSDFISRSGQIRVVDKGSRKWDHINFDDVRFSWRLTSSHSCLVNNDGACSTGGGAIPKLNPADHQHYAGQEETAKSGAAYLFYRQCSALDDLDDTSPSNFNCHWLEQERITASDKRAGNEFGTSVSVDNTQGVAIVGSSNSPAYGFYNEPIFVHPHSNATTFSFPIPEILGHHKIKSGLTYSTTGGSIRVMDYLAKEYNVPIEEMSKYTEQAGMTYVFLREPTTYGPSGNVVREAYWRTTEHARIAPPDISSRDHFGYSVALRGTTAVMGAIGRDGHELKSGSAFSYDMEWIRVKFASVEYIAVEGKDHQIKIFLQRDLAWSNAAFSIGYSASDLSAIGVDTTKYEDCMRLHASGRDGCGDYEQAAGEVTFNEGEEFTYFTVRIIDDLCTERDMEFIQLNLHQFGGSVLRGENYRAQLRIDDNDFETDTLSMKCRGGIS</sequence>
<dbReference type="InterPro" id="IPR003644">
    <property type="entry name" value="Calx_beta"/>
</dbReference>
<dbReference type="Proteomes" id="UP001530400">
    <property type="component" value="Unassembled WGS sequence"/>
</dbReference>
<dbReference type="PANTHER" id="PTHR36220">
    <property type="entry name" value="UNNAMED PRODUCT"/>
    <property type="match status" value="1"/>
</dbReference>
<keyword evidence="1" id="KW-0732">Signal</keyword>
<gene>
    <name evidence="9" type="ORF">ACHAWO_013388</name>
</gene>
<feature type="region of interest" description="Disordered" evidence="6">
    <location>
        <begin position="3418"/>
        <end position="3440"/>
    </location>
</feature>
<evidence type="ECO:0000256" key="3">
    <source>
        <dbReference type="ARBA" id="ARBA00022837"/>
    </source>
</evidence>
<evidence type="ECO:0000256" key="5">
    <source>
        <dbReference type="PROSITE-ProRule" id="PRU00803"/>
    </source>
</evidence>
<feature type="transmembrane region" description="Helical" evidence="7">
    <location>
        <begin position="12"/>
        <end position="31"/>
    </location>
</feature>
<evidence type="ECO:0000256" key="2">
    <source>
        <dbReference type="ARBA" id="ARBA00022737"/>
    </source>
</evidence>
<keyword evidence="10" id="KW-1185">Reference proteome</keyword>
<dbReference type="InterPro" id="IPR013519">
    <property type="entry name" value="Int_alpha_beta-p"/>
</dbReference>
<keyword evidence="7" id="KW-0472">Membrane</keyword>
<evidence type="ECO:0000313" key="9">
    <source>
        <dbReference type="EMBL" id="KAL3770012.1"/>
    </source>
</evidence>
<dbReference type="SUPFAM" id="SSF69318">
    <property type="entry name" value="Integrin alpha N-terminal domain"/>
    <property type="match status" value="1"/>
</dbReference>
<feature type="domain" description="Calx-beta" evidence="8">
    <location>
        <begin position="3859"/>
        <end position="3900"/>
    </location>
</feature>
<comment type="caution">
    <text evidence="9">The sequence shown here is derived from an EMBL/GenBank/DDBJ whole genome shotgun (WGS) entry which is preliminary data.</text>
</comment>
<name>A0ABD3N2P0_9STRA</name>
<evidence type="ECO:0000256" key="7">
    <source>
        <dbReference type="SAM" id="Phobius"/>
    </source>
</evidence>
<accession>A0ABD3N2P0</accession>
<dbReference type="InterPro" id="IPR038081">
    <property type="entry name" value="CalX-like_sf"/>
</dbReference>
<dbReference type="Gene3D" id="2.60.40.2030">
    <property type="match status" value="2"/>
</dbReference>
<dbReference type="SUPFAM" id="SSF141072">
    <property type="entry name" value="CalX-like"/>
    <property type="match status" value="2"/>
</dbReference>